<accession>A0AAW2UMM7</accession>
<evidence type="ECO:0000259" key="1">
    <source>
        <dbReference type="Pfam" id="PF13960"/>
    </source>
</evidence>
<dbReference type="InterPro" id="IPR025452">
    <property type="entry name" value="DUF4218"/>
</dbReference>
<proteinExistence type="predicted"/>
<comment type="caution">
    <text evidence="2">The sequence shown here is derived from an EMBL/GenBank/DDBJ whole genome shotgun (WGS) entry which is preliminary data.</text>
</comment>
<gene>
    <name evidence="2" type="ORF">Slati_3492500</name>
</gene>
<dbReference type="EMBL" id="JACGWN010000012">
    <property type="protein sequence ID" value="KAL0416606.1"/>
    <property type="molecule type" value="Genomic_DNA"/>
</dbReference>
<organism evidence="2">
    <name type="scientific">Sesamum latifolium</name>
    <dbReference type="NCBI Taxonomy" id="2727402"/>
    <lineage>
        <taxon>Eukaryota</taxon>
        <taxon>Viridiplantae</taxon>
        <taxon>Streptophyta</taxon>
        <taxon>Embryophyta</taxon>
        <taxon>Tracheophyta</taxon>
        <taxon>Spermatophyta</taxon>
        <taxon>Magnoliopsida</taxon>
        <taxon>eudicotyledons</taxon>
        <taxon>Gunneridae</taxon>
        <taxon>Pentapetalae</taxon>
        <taxon>asterids</taxon>
        <taxon>lamiids</taxon>
        <taxon>Lamiales</taxon>
        <taxon>Pedaliaceae</taxon>
        <taxon>Sesamum</taxon>
    </lineage>
</organism>
<dbReference type="AlphaFoldDB" id="A0AAW2UMM7"/>
<protein>
    <recommendedName>
        <fullName evidence="1">DUF4218 domain-containing protein</fullName>
    </recommendedName>
</protein>
<reference evidence="2" key="1">
    <citation type="submission" date="2020-06" db="EMBL/GenBank/DDBJ databases">
        <authorList>
            <person name="Li T."/>
            <person name="Hu X."/>
            <person name="Zhang T."/>
            <person name="Song X."/>
            <person name="Zhang H."/>
            <person name="Dai N."/>
            <person name="Sheng W."/>
            <person name="Hou X."/>
            <person name="Wei L."/>
        </authorList>
    </citation>
    <scope>NUCLEOTIDE SEQUENCE</scope>
    <source>
        <strain evidence="2">KEN1</strain>
        <tissue evidence="2">Leaf</tissue>
    </source>
</reference>
<dbReference type="PANTHER" id="PTHR48258">
    <property type="entry name" value="DUF4218 DOMAIN-CONTAINING PROTEIN-RELATED"/>
    <property type="match status" value="1"/>
</dbReference>
<evidence type="ECO:0000313" key="2">
    <source>
        <dbReference type="EMBL" id="KAL0416606.1"/>
    </source>
</evidence>
<dbReference type="PANTHER" id="PTHR48258:SF3">
    <property type="entry name" value="FK506-BINDING PROTEIN 4-LIKE ISOFORM X1"/>
    <property type="match status" value="1"/>
</dbReference>
<feature type="non-terminal residue" evidence="2">
    <location>
        <position position="198"/>
    </location>
</feature>
<feature type="domain" description="DUF4218" evidence="1">
    <location>
        <begin position="136"/>
        <end position="198"/>
    </location>
</feature>
<reference evidence="2" key="2">
    <citation type="journal article" date="2024" name="Plant">
        <title>Genomic evolution and insights into agronomic trait innovations of Sesamum species.</title>
        <authorList>
            <person name="Miao H."/>
            <person name="Wang L."/>
            <person name="Qu L."/>
            <person name="Liu H."/>
            <person name="Sun Y."/>
            <person name="Le M."/>
            <person name="Wang Q."/>
            <person name="Wei S."/>
            <person name="Zheng Y."/>
            <person name="Lin W."/>
            <person name="Duan Y."/>
            <person name="Cao H."/>
            <person name="Xiong S."/>
            <person name="Wang X."/>
            <person name="Wei L."/>
            <person name="Li C."/>
            <person name="Ma Q."/>
            <person name="Ju M."/>
            <person name="Zhao R."/>
            <person name="Li G."/>
            <person name="Mu C."/>
            <person name="Tian Q."/>
            <person name="Mei H."/>
            <person name="Zhang T."/>
            <person name="Gao T."/>
            <person name="Zhang H."/>
        </authorList>
    </citation>
    <scope>NUCLEOTIDE SEQUENCE</scope>
    <source>
        <strain evidence="2">KEN1</strain>
    </source>
</reference>
<sequence>MHIEKNVFDNIFDTVMDTKEKTKDNLNARRNLKSICNRPELELDERRPNVMPKAAYTLSKEQKRRVCEWIKDLQFPDSYASNLARCVYMMELRMHGMKSHDCHVFIQKLIPIAIRKMLPEHVWSTLTEVSLSFQSICSTTLDVRKLHELGNSVAIILCNLEKIFPPAFFDSMGHLIVHQSYVARVGELVEYKWMYPFE</sequence>
<name>A0AAW2UMM7_9LAMI</name>
<dbReference type="Pfam" id="PF13960">
    <property type="entry name" value="DUF4218"/>
    <property type="match status" value="1"/>
</dbReference>